<evidence type="ECO:0000313" key="3">
    <source>
        <dbReference type="Proteomes" id="UP000034457"/>
    </source>
</evidence>
<dbReference type="AlphaFoldDB" id="A0A0G0E8S7"/>
<proteinExistence type="predicted"/>
<evidence type="ECO:0000313" key="2">
    <source>
        <dbReference type="EMBL" id="KKP71730.1"/>
    </source>
</evidence>
<gene>
    <name evidence="2" type="ORF">UR68_C0028G0047</name>
</gene>
<keyword evidence="1" id="KW-1133">Transmembrane helix</keyword>
<sequence length="165" mass="18740">MKKLDDFFLAISRVIIFLPIIIILFGIITKSGQVARNIKIEITPTPTIALNKQTINLKGPFHCIYKNQEADFEVFIKDYKVYATVVTSKDKKDEFHFDGDCIYVNKVKKTCNIKPYISVIETMLGSGNINLQSLPSKELKSINVQEFLKGCKKEAISESIFKLSN</sequence>
<name>A0A0G0E8S7_9BACT</name>
<dbReference type="EMBL" id="LBQC01000028">
    <property type="protein sequence ID" value="KKP71730.1"/>
    <property type="molecule type" value="Genomic_DNA"/>
</dbReference>
<comment type="caution">
    <text evidence="2">The sequence shown here is derived from an EMBL/GenBank/DDBJ whole genome shotgun (WGS) entry which is preliminary data.</text>
</comment>
<dbReference type="STRING" id="1618478.UR68_C0028G0047"/>
<organism evidence="2 3">
    <name type="scientific">Candidatus Roizmanbacteria bacterium GW2011_GWA2_35_19</name>
    <dbReference type="NCBI Taxonomy" id="1618478"/>
    <lineage>
        <taxon>Bacteria</taxon>
        <taxon>Candidatus Roizmaniibacteriota</taxon>
    </lineage>
</organism>
<keyword evidence="1" id="KW-0812">Transmembrane</keyword>
<feature type="transmembrane region" description="Helical" evidence="1">
    <location>
        <begin position="7"/>
        <end position="28"/>
    </location>
</feature>
<evidence type="ECO:0000256" key="1">
    <source>
        <dbReference type="SAM" id="Phobius"/>
    </source>
</evidence>
<reference evidence="2 3" key="1">
    <citation type="journal article" date="2015" name="Nature">
        <title>rRNA introns, odd ribosomes, and small enigmatic genomes across a large radiation of phyla.</title>
        <authorList>
            <person name="Brown C.T."/>
            <person name="Hug L.A."/>
            <person name="Thomas B.C."/>
            <person name="Sharon I."/>
            <person name="Castelle C.J."/>
            <person name="Singh A."/>
            <person name="Wilkins M.J."/>
            <person name="Williams K.H."/>
            <person name="Banfield J.F."/>
        </authorList>
    </citation>
    <scope>NUCLEOTIDE SEQUENCE [LARGE SCALE GENOMIC DNA]</scope>
</reference>
<protein>
    <submittedName>
        <fullName evidence="2">Uncharacterized protein</fullName>
    </submittedName>
</protein>
<dbReference type="Proteomes" id="UP000034457">
    <property type="component" value="Unassembled WGS sequence"/>
</dbReference>
<keyword evidence="1" id="KW-0472">Membrane</keyword>
<accession>A0A0G0E8S7</accession>